<accession>A0A2Z4XX00</accession>
<keyword evidence="5" id="KW-1185">Reference proteome</keyword>
<dbReference type="Proteomes" id="UP000251120">
    <property type="component" value="Chromosome"/>
</dbReference>
<dbReference type="AlphaFoldDB" id="A0A2Z4XX00"/>
<dbReference type="EMBL" id="CP043424">
    <property type="protein sequence ID" value="QIW11645.1"/>
    <property type="molecule type" value="Genomic_DNA"/>
</dbReference>
<sequence length="413" mass="45855">MAEYTTPKAFYDLYYDFTGYTKSDYPQDRTAIAQDLAKVVAETTATESSSSPLVVADSKGIYVYSEDKNHQLIASASYRAAPNSGFYELTSLSHVGPAIAYLGALKSMGDDSWEKHLGPMIEHLTEVRELNKIKIQGDNHWLNQLSIPALEGKEELVKNMVDYGCSLAANYLISVKENKDDFSSEHVIENFLNVGSEEYPVSFDTVMIGTFACVGLMSVYELYKALSNTNIDWQNAKIILHNLAGTNYGSGLTAGSNWLVPVIQSIAGEVLDSKRILILPYAELPESLGSDYLPEKDFENLSNRVWGGIYARPFISQAAFSHVDDIKIPYREPLPGDYGFTQADQIEHFVQRLKFSITSPKQMLSNTVGFWLAGEAVAKQWQFDRVELPGLTKGFPSGMSAYPVDAPAIRIKK</sequence>
<gene>
    <name evidence="2" type="ORF">CDH04_02855</name>
    <name evidence="3" type="ORF">FZC43_02855</name>
</gene>
<reference evidence="2 4" key="1">
    <citation type="submission" date="2017-06" db="EMBL/GenBank/DDBJ databases">
        <title>Complete genome of Francisella adeliensis.</title>
        <authorList>
            <person name="Vallesi A."/>
            <person name="Sjodin A."/>
        </authorList>
    </citation>
    <scope>NUCLEOTIDE SEQUENCE [LARGE SCALE GENOMIC DNA]</scope>
    <source>
        <strain evidence="2 4">FDC440</strain>
    </source>
</reference>
<evidence type="ECO:0000313" key="3">
    <source>
        <dbReference type="EMBL" id="QIW11645.1"/>
    </source>
</evidence>
<dbReference type="Pfam" id="PF18538">
    <property type="entry name" value="DUF5624"/>
    <property type="match status" value="1"/>
</dbReference>
<dbReference type="OrthoDB" id="3963779at2"/>
<dbReference type="KEGG" id="fad:CDH04_02855"/>
<evidence type="ECO:0000313" key="2">
    <source>
        <dbReference type="EMBL" id="AXA33417.1"/>
    </source>
</evidence>
<evidence type="ECO:0000313" key="4">
    <source>
        <dbReference type="Proteomes" id="UP000251120"/>
    </source>
</evidence>
<dbReference type="EMBL" id="CP021781">
    <property type="protein sequence ID" value="AXA33417.1"/>
    <property type="molecule type" value="Genomic_DNA"/>
</dbReference>
<dbReference type="Gene3D" id="6.10.250.2710">
    <property type="match status" value="1"/>
</dbReference>
<reference evidence="3 5" key="2">
    <citation type="submission" date="2019-08" db="EMBL/GenBank/DDBJ databases">
        <title>Complete genome sequences of Francisella adeliensis (FSC1325 and FSC1326).</title>
        <authorList>
            <person name="Ohrman C."/>
            <person name="Uneklint I."/>
            <person name="Vallesi A."/>
            <person name="Karlsson L."/>
            <person name="Sjodin A."/>
        </authorList>
    </citation>
    <scope>NUCLEOTIDE SEQUENCE [LARGE SCALE GENOMIC DNA]</scope>
    <source>
        <strain evidence="3 5">FSC1325</strain>
    </source>
</reference>
<organism evidence="2 4">
    <name type="scientific">Francisella adeliensis</name>
    <dbReference type="NCBI Taxonomy" id="2007306"/>
    <lineage>
        <taxon>Bacteria</taxon>
        <taxon>Pseudomonadati</taxon>
        <taxon>Pseudomonadota</taxon>
        <taxon>Gammaproteobacteria</taxon>
        <taxon>Thiotrichales</taxon>
        <taxon>Francisellaceae</taxon>
        <taxon>Francisella</taxon>
    </lineage>
</organism>
<dbReference type="RefSeq" id="WP_112869590.1">
    <property type="nucleotide sequence ID" value="NZ_CP021781.1"/>
</dbReference>
<name>A0A2Z4XX00_9GAMM</name>
<protein>
    <recommendedName>
        <fullName evidence="1">DUF5624 domain-containing protein</fullName>
    </recommendedName>
</protein>
<proteinExistence type="predicted"/>
<dbReference type="Proteomes" id="UP000681131">
    <property type="component" value="Chromosome"/>
</dbReference>
<evidence type="ECO:0000313" key="5">
    <source>
        <dbReference type="Proteomes" id="UP000681131"/>
    </source>
</evidence>
<evidence type="ECO:0000259" key="1">
    <source>
        <dbReference type="Pfam" id="PF18538"/>
    </source>
</evidence>
<feature type="domain" description="DUF5624" evidence="1">
    <location>
        <begin position="83"/>
        <end position="216"/>
    </location>
</feature>
<dbReference type="InterPro" id="IPR041132">
    <property type="entry name" value="DUF5624"/>
</dbReference>